<comment type="caution">
    <text evidence="3">The sequence shown here is derived from an EMBL/GenBank/DDBJ whole genome shotgun (WGS) entry which is preliminary data.</text>
</comment>
<name>A0A3B9L2G0_9PROT</name>
<evidence type="ECO:0000256" key="1">
    <source>
        <dbReference type="ARBA" id="ARBA00010231"/>
    </source>
</evidence>
<organism evidence="3 4">
    <name type="scientific">Hyphomonas atlantica</name>
    <dbReference type="NCBI Taxonomy" id="1280948"/>
    <lineage>
        <taxon>Bacteria</taxon>
        <taxon>Pseudomonadati</taxon>
        <taxon>Pseudomonadota</taxon>
        <taxon>Alphaproteobacteria</taxon>
        <taxon>Hyphomonadales</taxon>
        <taxon>Hyphomonadaceae</taxon>
        <taxon>Hyphomonas</taxon>
    </lineage>
</organism>
<dbReference type="GO" id="GO:0005975">
    <property type="term" value="P:carbohydrate metabolic process"/>
    <property type="evidence" value="ECO:0007669"/>
    <property type="project" value="InterPro"/>
</dbReference>
<dbReference type="Gene3D" id="3.40.120.10">
    <property type="entry name" value="Alpha-D-Glucose-1,6-Bisphosphate, subunit A, domain 3"/>
    <property type="match status" value="1"/>
</dbReference>
<gene>
    <name evidence="3" type="ORF">DCG65_11050</name>
</gene>
<sequence>MARQYFGTDGIRGRVNAHPMTAETALRLAIAAARTFA</sequence>
<evidence type="ECO:0000313" key="3">
    <source>
        <dbReference type="EMBL" id="HAE95091.1"/>
    </source>
</evidence>
<proteinExistence type="inferred from homology"/>
<accession>A0A3B9L2G0</accession>
<dbReference type="Pfam" id="PF02878">
    <property type="entry name" value="PGM_PMM_I"/>
    <property type="match status" value="1"/>
</dbReference>
<dbReference type="EMBL" id="DMBR01000338">
    <property type="protein sequence ID" value="HAE95091.1"/>
    <property type="molecule type" value="Genomic_DNA"/>
</dbReference>
<dbReference type="AlphaFoldDB" id="A0A3B9L2G0"/>
<dbReference type="InterPro" id="IPR016055">
    <property type="entry name" value="A-D-PHexomutase_a/b/a-I/II/III"/>
</dbReference>
<protein>
    <recommendedName>
        <fullName evidence="2">Alpha-D-phosphohexomutase alpha/beta/alpha domain-containing protein</fullName>
    </recommendedName>
</protein>
<evidence type="ECO:0000313" key="4">
    <source>
        <dbReference type="Proteomes" id="UP000259173"/>
    </source>
</evidence>
<feature type="domain" description="Alpha-D-phosphohexomutase alpha/beta/alpha" evidence="2">
    <location>
        <begin position="3"/>
        <end position="36"/>
    </location>
</feature>
<dbReference type="SUPFAM" id="SSF53738">
    <property type="entry name" value="Phosphoglucomutase, first 3 domains"/>
    <property type="match status" value="1"/>
</dbReference>
<dbReference type="Proteomes" id="UP000259173">
    <property type="component" value="Unassembled WGS sequence"/>
</dbReference>
<dbReference type="GO" id="GO:0016868">
    <property type="term" value="F:intramolecular phosphotransferase activity"/>
    <property type="evidence" value="ECO:0007669"/>
    <property type="project" value="InterPro"/>
</dbReference>
<comment type="similarity">
    <text evidence="1">Belongs to the phosphohexose mutase family.</text>
</comment>
<evidence type="ECO:0000259" key="2">
    <source>
        <dbReference type="Pfam" id="PF02878"/>
    </source>
</evidence>
<feature type="non-terminal residue" evidence="3">
    <location>
        <position position="37"/>
    </location>
</feature>
<dbReference type="InterPro" id="IPR005844">
    <property type="entry name" value="A-D-PHexomutase_a/b/a-I"/>
</dbReference>
<reference evidence="3 4" key="1">
    <citation type="journal article" date="2018" name="Nat. Biotechnol.">
        <title>A standardized bacterial taxonomy based on genome phylogeny substantially revises the tree of life.</title>
        <authorList>
            <person name="Parks D.H."/>
            <person name="Chuvochina M."/>
            <person name="Waite D.W."/>
            <person name="Rinke C."/>
            <person name="Skarshewski A."/>
            <person name="Chaumeil P.A."/>
            <person name="Hugenholtz P."/>
        </authorList>
    </citation>
    <scope>NUCLEOTIDE SEQUENCE [LARGE SCALE GENOMIC DNA]</scope>
    <source>
        <strain evidence="3">UBA8557</strain>
    </source>
</reference>